<organism evidence="7">
    <name type="scientific">marine metagenome</name>
    <dbReference type="NCBI Taxonomy" id="408172"/>
    <lineage>
        <taxon>unclassified sequences</taxon>
        <taxon>metagenomes</taxon>
        <taxon>ecological metagenomes</taxon>
    </lineage>
</organism>
<feature type="transmembrane region" description="Helical" evidence="6">
    <location>
        <begin position="197"/>
        <end position="217"/>
    </location>
</feature>
<name>A0A381PSM6_9ZZZZ</name>
<reference evidence="7" key="1">
    <citation type="submission" date="2018-05" db="EMBL/GenBank/DDBJ databases">
        <authorList>
            <person name="Lanie J.A."/>
            <person name="Ng W.-L."/>
            <person name="Kazmierczak K.M."/>
            <person name="Andrzejewski T.M."/>
            <person name="Davidsen T.M."/>
            <person name="Wayne K.J."/>
            <person name="Tettelin H."/>
            <person name="Glass J.I."/>
            <person name="Rusch D."/>
            <person name="Podicherti R."/>
            <person name="Tsui H.-C.T."/>
            <person name="Winkler M.E."/>
        </authorList>
    </citation>
    <scope>NUCLEOTIDE SEQUENCE</scope>
</reference>
<evidence type="ECO:0000256" key="6">
    <source>
        <dbReference type="SAM" id="Phobius"/>
    </source>
</evidence>
<dbReference type="GO" id="GO:0016020">
    <property type="term" value="C:membrane"/>
    <property type="evidence" value="ECO:0007669"/>
    <property type="project" value="UniProtKB-SubCell"/>
</dbReference>
<evidence type="ECO:0008006" key="8">
    <source>
        <dbReference type="Google" id="ProtNLM"/>
    </source>
</evidence>
<accession>A0A381PSM6</accession>
<dbReference type="Gene3D" id="1.20.1080.10">
    <property type="entry name" value="Glycerol uptake facilitator protein"/>
    <property type="match status" value="1"/>
</dbReference>
<dbReference type="PRINTS" id="PR00783">
    <property type="entry name" value="MINTRINSICP"/>
</dbReference>
<proteinExistence type="predicted"/>
<evidence type="ECO:0000256" key="2">
    <source>
        <dbReference type="ARBA" id="ARBA00022448"/>
    </source>
</evidence>
<gene>
    <name evidence="7" type="ORF">METZ01_LOCUS22869</name>
</gene>
<protein>
    <recommendedName>
        <fullName evidence="8">Aquaporin family protein</fullName>
    </recommendedName>
</protein>
<evidence type="ECO:0000313" key="7">
    <source>
        <dbReference type="EMBL" id="SUZ70015.1"/>
    </source>
</evidence>
<dbReference type="PANTHER" id="PTHR45724:SF13">
    <property type="entry name" value="AQUAPORIN NIP1-1-RELATED"/>
    <property type="match status" value="1"/>
</dbReference>
<dbReference type="EMBL" id="UINC01001078">
    <property type="protein sequence ID" value="SUZ70015.1"/>
    <property type="molecule type" value="Genomic_DNA"/>
</dbReference>
<sequence length="226" mass="23428">MTGERRRVLLAEGIGTCFLLVGVVGSGIMAERLSPDDVGLQLLENAAATAAVLIAIISIFGTISADFNPAVSLAAWLLGHRSGREVPGMVAMQVLGGCAGTVLANLMFDLSWVDTSTQARSGGDLWLAEVVATVGLLLVVFSLVRTARMSAMPYVVGVYIGGAYFFTSSTSFANPAVTVARTLSDTFAGIEPSSAPMFVLMQVVGVGVAVALARMLFPRETVPVGA</sequence>
<dbReference type="Pfam" id="PF00230">
    <property type="entry name" value="MIP"/>
    <property type="match status" value="1"/>
</dbReference>
<dbReference type="InterPro" id="IPR000425">
    <property type="entry name" value="MIP"/>
</dbReference>
<keyword evidence="4 6" id="KW-1133">Transmembrane helix</keyword>
<evidence type="ECO:0000256" key="1">
    <source>
        <dbReference type="ARBA" id="ARBA00004141"/>
    </source>
</evidence>
<feature type="transmembrane region" description="Helical" evidence="6">
    <location>
        <begin position="90"/>
        <end position="113"/>
    </location>
</feature>
<keyword evidence="5 6" id="KW-0472">Membrane</keyword>
<dbReference type="GO" id="GO:0015267">
    <property type="term" value="F:channel activity"/>
    <property type="evidence" value="ECO:0007669"/>
    <property type="project" value="InterPro"/>
</dbReference>
<feature type="transmembrane region" description="Helical" evidence="6">
    <location>
        <begin position="156"/>
        <end position="177"/>
    </location>
</feature>
<keyword evidence="3 6" id="KW-0812">Transmembrane</keyword>
<dbReference type="PANTHER" id="PTHR45724">
    <property type="entry name" value="AQUAPORIN NIP2-1"/>
    <property type="match status" value="1"/>
</dbReference>
<comment type="subcellular location">
    <subcellularLocation>
        <location evidence="1">Membrane</location>
        <topology evidence="1">Multi-pass membrane protein</topology>
    </subcellularLocation>
</comment>
<evidence type="ECO:0000256" key="4">
    <source>
        <dbReference type="ARBA" id="ARBA00022989"/>
    </source>
</evidence>
<keyword evidence="2" id="KW-0813">Transport</keyword>
<dbReference type="InterPro" id="IPR034294">
    <property type="entry name" value="Aquaporin_transptr"/>
</dbReference>
<evidence type="ECO:0000256" key="5">
    <source>
        <dbReference type="ARBA" id="ARBA00023136"/>
    </source>
</evidence>
<dbReference type="SUPFAM" id="SSF81338">
    <property type="entry name" value="Aquaporin-like"/>
    <property type="match status" value="1"/>
</dbReference>
<feature type="transmembrane region" description="Helical" evidence="6">
    <location>
        <begin position="50"/>
        <end position="78"/>
    </location>
</feature>
<feature type="transmembrane region" description="Helical" evidence="6">
    <location>
        <begin position="125"/>
        <end position="144"/>
    </location>
</feature>
<feature type="transmembrane region" description="Helical" evidence="6">
    <location>
        <begin position="9"/>
        <end position="30"/>
    </location>
</feature>
<evidence type="ECO:0000256" key="3">
    <source>
        <dbReference type="ARBA" id="ARBA00022692"/>
    </source>
</evidence>
<dbReference type="AlphaFoldDB" id="A0A381PSM6"/>
<dbReference type="InterPro" id="IPR023271">
    <property type="entry name" value="Aquaporin-like"/>
</dbReference>